<evidence type="ECO:0000313" key="11">
    <source>
        <dbReference type="Proteomes" id="UP000007435"/>
    </source>
</evidence>
<comment type="subcellular location">
    <subcellularLocation>
        <location evidence="1">Cell inner membrane</location>
        <topology evidence="1">Multi-pass membrane protein</topology>
    </subcellularLocation>
</comment>
<dbReference type="InterPro" id="IPR001036">
    <property type="entry name" value="Acrflvin-R"/>
</dbReference>
<keyword evidence="6 9" id="KW-0812">Transmembrane</keyword>
<dbReference type="GO" id="GO:0009636">
    <property type="term" value="P:response to toxic substance"/>
    <property type="evidence" value="ECO:0007669"/>
    <property type="project" value="UniProtKB-ARBA"/>
</dbReference>
<dbReference type="GO" id="GO:0042910">
    <property type="term" value="F:xenobiotic transmembrane transporter activity"/>
    <property type="evidence" value="ECO:0007669"/>
    <property type="project" value="TreeGrafter"/>
</dbReference>
<dbReference type="eggNOG" id="COG0841">
    <property type="taxonomic scope" value="Bacteria"/>
</dbReference>
<keyword evidence="4" id="KW-1003">Cell membrane</keyword>
<dbReference type="SUPFAM" id="SSF82866">
    <property type="entry name" value="Multidrug efflux transporter AcrB transmembrane domain"/>
    <property type="match status" value="2"/>
</dbReference>
<dbReference type="Proteomes" id="UP000007435">
    <property type="component" value="Chromosome"/>
</dbReference>
<evidence type="ECO:0000256" key="7">
    <source>
        <dbReference type="ARBA" id="ARBA00022989"/>
    </source>
</evidence>
<accession>E4RQ80</accession>
<dbReference type="EMBL" id="CP002305">
    <property type="protein sequence ID" value="ADQ17455.1"/>
    <property type="molecule type" value="Genomic_DNA"/>
</dbReference>
<dbReference type="NCBIfam" id="TIGR00915">
    <property type="entry name" value="2A0602"/>
    <property type="match status" value="1"/>
</dbReference>
<dbReference type="GO" id="GO:0005886">
    <property type="term" value="C:plasma membrane"/>
    <property type="evidence" value="ECO:0007669"/>
    <property type="project" value="UniProtKB-SubCell"/>
</dbReference>
<evidence type="ECO:0000256" key="5">
    <source>
        <dbReference type="ARBA" id="ARBA00022519"/>
    </source>
</evidence>
<keyword evidence="3" id="KW-0813">Transport</keyword>
<protein>
    <submittedName>
        <fullName evidence="10">Transporter, hydrophobe/amphiphile efflux-1 (HAE1) family</fullName>
    </submittedName>
</protein>
<proteinExistence type="inferred from homology"/>
<dbReference type="Gene3D" id="1.20.1640.10">
    <property type="entry name" value="Multidrug efflux transporter AcrB transmembrane domain"/>
    <property type="match status" value="2"/>
</dbReference>
<dbReference type="FunFam" id="1.20.1640.10:FF:000001">
    <property type="entry name" value="Efflux pump membrane transporter"/>
    <property type="match status" value="1"/>
</dbReference>
<keyword evidence="8 9" id="KW-0472">Membrane</keyword>
<dbReference type="AlphaFoldDB" id="E4RQ80"/>
<dbReference type="OrthoDB" id="9758234at2"/>
<feature type="transmembrane region" description="Helical" evidence="9">
    <location>
        <begin position="544"/>
        <end position="561"/>
    </location>
</feature>
<evidence type="ECO:0000256" key="4">
    <source>
        <dbReference type="ARBA" id="ARBA00022475"/>
    </source>
</evidence>
<evidence type="ECO:0000256" key="8">
    <source>
        <dbReference type="ARBA" id="ARBA00023136"/>
    </source>
</evidence>
<comment type="similarity">
    <text evidence="2">Belongs to the resistance-nodulation-cell division (RND) (TC 2.A.6) family.</text>
</comment>
<dbReference type="Gene3D" id="3.30.70.1320">
    <property type="entry name" value="Multidrug efflux transporter AcrB pore domain like"/>
    <property type="match status" value="1"/>
</dbReference>
<dbReference type="SUPFAM" id="SSF82693">
    <property type="entry name" value="Multidrug efflux transporter AcrB pore domain, PN1, PN2, PC1 and PC2 subdomains"/>
    <property type="match status" value="4"/>
</dbReference>
<reference key="1">
    <citation type="submission" date="2010-11" db="EMBL/GenBank/DDBJ databases">
        <title>The complete genome of Leadbetterella byssophila DSM 17132.</title>
        <authorList>
            <consortium name="US DOE Joint Genome Institute (JGI-PGF)"/>
            <person name="Lucas S."/>
            <person name="Copeland A."/>
            <person name="Lapidus A."/>
            <person name="Glavina del Rio T."/>
            <person name="Dalin E."/>
            <person name="Tice H."/>
            <person name="Bruce D."/>
            <person name="Goodwin L."/>
            <person name="Pitluck S."/>
            <person name="Kyrpides N."/>
            <person name="Mavromatis K."/>
            <person name="Ivanova N."/>
            <person name="Teshima H."/>
            <person name="Brettin T."/>
            <person name="Detter J.C."/>
            <person name="Han C."/>
            <person name="Tapia R."/>
            <person name="Land M."/>
            <person name="Hauser L."/>
            <person name="Markowitz V."/>
            <person name="Cheng J.-F."/>
            <person name="Hugenholtz P."/>
            <person name="Woyke T."/>
            <person name="Wu D."/>
            <person name="Tindall B."/>
            <person name="Pomrenke H.G."/>
            <person name="Brambilla E."/>
            <person name="Klenk H.-P."/>
            <person name="Eisen J.A."/>
        </authorList>
    </citation>
    <scope>NUCLEOTIDE SEQUENCE [LARGE SCALE GENOMIC DNA]</scope>
    <source>
        <strain>DSM 17132</strain>
    </source>
</reference>
<dbReference type="Gene3D" id="3.30.2090.10">
    <property type="entry name" value="Multidrug efflux transporter AcrB TolC docking domain, DN and DC subdomains"/>
    <property type="match status" value="2"/>
</dbReference>
<dbReference type="InterPro" id="IPR027463">
    <property type="entry name" value="AcrB_DN_DC_subdom"/>
</dbReference>
<dbReference type="PRINTS" id="PR00702">
    <property type="entry name" value="ACRIFLAVINRP"/>
</dbReference>
<keyword evidence="7 9" id="KW-1133">Transmembrane helix</keyword>
<feature type="transmembrane region" description="Helical" evidence="9">
    <location>
        <begin position="395"/>
        <end position="417"/>
    </location>
</feature>
<organism evidence="10 11">
    <name type="scientific">Leadbetterella byssophila (strain DSM 17132 / JCM 16389 / KACC 11308 / NBRC 106382 / 4M15)</name>
    <dbReference type="NCBI Taxonomy" id="649349"/>
    <lineage>
        <taxon>Bacteria</taxon>
        <taxon>Pseudomonadati</taxon>
        <taxon>Bacteroidota</taxon>
        <taxon>Cytophagia</taxon>
        <taxon>Cytophagales</taxon>
        <taxon>Leadbetterellaceae</taxon>
        <taxon>Leadbetterella</taxon>
    </lineage>
</organism>
<evidence type="ECO:0000256" key="2">
    <source>
        <dbReference type="ARBA" id="ARBA00010942"/>
    </source>
</evidence>
<feature type="transmembrane region" description="Helical" evidence="9">
    <location>
        <begin position="972"/>
        <end position="991"/>
    </location>
</feature>
<reference evidence="10 11" key="2">
    <citation type="journal article" date="2011" name="Stand. Genomic Sci.">
        <title>Complete genome sequence of Leadbetterella byssophila type strain (4M15).</title>
        <authorList>
            <person name="Abt B."/>
            <person name="Teshima H."/>
            <person name="Lucas S."/>
            <person name="Lapidus A."/>
            <person name="Del Rio T.G."/>
            <person name="Nolan M."/>
            <person name="Tice H."/>
            <person name="Cheng J.F."/>
            <person name="Pitluck S."/>
            <person name="Liolios K."/>
            <person name="Pagani I."/>
            <person name="Ivanova N."/>
            <person name="Mavromatis K."/>
            <person name="Pati A."/>
            <person name="Tapia R."/>
            <person name="Han C."/>
            <person name="Goodwin L."/>
            <person name="Chen A."/>
            <person name="Palaniappan K."/>
            <person name="Land M."/>
            <person name="Hauser L."/>
            <person name="Chang Y.J."/>
            <person name="Jeffries C.D."/>
            <person name="Rohde M."/>
            <person name="Goker M."/>
            <person name="Tindall B.J."/>
            <person name="Detter J.C."/>
            <person name="Woyke T."/>
            <person name="Bristow J."/>
            <person name="Eisen J.A."/>
            <person name="Markowitz V."/>
            <person name="Hugenholtz P."/>
            <person name="Klenk H.P."/>
            <person name="Kyrpides N.C."/>
        </authorList>
    </citation>
    <scope>NUCLEOTIDE SEQUENCE [LARGE SCALE GENOMIC DNA]</scope>
    <source>
        <strain evidence="11">DSM 17132 / JCM 16389 / KACC 11308 / NBRC 106382 / 4M15</strain>
    </source>
</reference>
<dbReference type="InterPro" id="IPR004764">
    <property type="entry name" value="MdtF-like"/>
</dbReference>
<dbReference type="STRING" id="649349.Lbys_1748"/>
<feature type="transmembrane region" description="Helical" evidence="9">
    <location>
        <begin position="470"/>
        <end position="497"/>
    </location>
</feature>
<name>E4RQ80_LEAB4</name>
<dbReference type="RefSeq" id="WP_013408504.1">
    <property type="nucleotide sequence ID" value="NC_014655.1"/>
</dbReference>
<dbReference type="PANTHER" id="PTHR32063:SF9">
    <property type="entry name" value="SIMILAR TO MULTIDRUG RESISTANCE PROTEIN MEXB"/>
    <property type="match status" value="1"/>
</dbReference>
<evidence type="ECO:0000256" key="3">
    <source>
        <dbReference type="ARBA" id="ARBA00022448"/>
    </source>
</evidence>
<feature type="transmembrane region" description="Helical" evidence="9">
    <location>
        <begin position="1003"/>
        <end position="1029"/>
    </location>
</feature>
<sequence length="1044" mass="115035">MFKYILKRPVLASVISLLILISGAISILRLPVSRFPDIAPPSVSISVSYPGGNAETVAKSVLLPLEEAVNGVENMTYIKSSANNSGSGTISVFFKPGTDPDIAAVNVQNSISRAVNQIPAEVNEAGISVVKRQSGSIMTINVFADKTDGPYDETFLQAYARINLIREILRVEGVAQATLLGGRDYSMRIWLNPEKLAVYGLIPQEVISAIREQNFEAAPGKFGEGSYEVFEAVLKHKGRFSDPEEYMNIPIRTNQDGSVLYLKDVARVEFGSSNYGSDNKVNARPGITINVSQTNNSNAKVIDQKVREVLEKTAKVFPEGIKYEISYSVRDQIDQSIKQVIQTIFEAFLLVFATVFIFLQNYRATLIPAIAIPVSLVGTFFFLDMMGFSINVLTMFALVLSIGIVVDDAIVVVEAVYHKMHSEKLKVYSATVSAMNEISKALISITLVMAAVFLPVGFLEGPVGLFYRQFAYTLIAAVFISALNALTLSPVLCTLLLKPEDENPRSGSTFERMKDRLFTNFNKSFEAFTERYLRVVKWTTANKKISLTALGAVFVLTYFLFTTTPKSFIPTEDDSFLTYSLAMPSGASLARTTEAITEADLIIQKHPAVASVNSISGYNILDASSSPSFGMGYINLKSIKERENINDIIEDLREKLSVVTDARITVFARPTVQGFGDFDGIELVIQDRLGGEFGEFSEVANEFIREMNKLPEIENAFTSFKADFPQYEINVDYLKAKALGVNTREMMRTVQSLFGRVQAGDFNRFGRQYRVYMQADVQYRDEPGTLNSIFVKNKDGEMIPINTLITMNRVFGPEIVSRYNLFNAISIKASAAKGYSSGDAIAAVEKLASEKIPASYSYEWTGMSLEEKQAGSQTTLIFALSLLFVYFLLAAQYESYILPWAVLLSIPTGILGVFVFVRLAGLENNIYVQVGLIMLLGLLAKNAILIVEYGIQSRKMGYSPLDAAITAARLRLRPIIMTSLAFVAGLVPLMLSKGPSAIGNKSVSISAAGGMIFGILLGLFIIPVLYLIFQSLHDRYAKPIEDED</sequence>
<gene>
    <name evidence="10" type="ordered locus">Lbys_1748</name>
</gene>
<feature type="transmembrane region" description="Helical" evidence="9">
    <location>
        <begin position="340"/>
        <end position="359"/>
    </location>
</feature>
<dbReference type="SUPFAM" id="SSF82714">
    <property type="entry name" value="Multidrug efflux transporter AcrB TolC docking domain, DN and DC subdomains"/>
    <property type="match status" value="2"/>
</dbReference>
<dbReference type="Pfam" id="PF00873">
    <property type="entry name" value="ACR_tran"/>
    <property type="match status" value="1"/>
</dbReference>
<dbReference type="KEGG" id="lby:Lbys_1748"/>
<dbReference type="HOGENOM" id="CLU_002755_1_2_10"/>
<evidence type="ECO:0000256" key="9">
    <source>
        <dbReference type="SAM" id="Phobius"/>
    </source>
</evidence>
<dbReference type="PANTHER" id="PTHR32063">
    <property type="match status" value="1"/>
</dbReference>
<evidence type="ECO:0000256" key="1">
    <source>
        <dbReference type="ARBA" id="ARBA00004429"/>
    </source>
</evidence>
<feature type="transmembrane region" description="Helical" evidence="9">
    <location>
        <begin position="926"/>
        <end position="951"/>
    </location>
</feature>
<evidence type="ECO:0000256" key="6">
    <source>
        <dbReference type="ARBA" id="ARBA00022692"/>
    </source>
</evidence>
<feature type="transmembrane region" description="Helical" evidence="9">
    <location>
        <begin position="896"/>
        <end position="920"/>
    </location>
</feature>
<feature type="transmembrane region" description="Helical" evidence="9">
    <location>
        <begin position="438"/>
        <end position="458"/>
    </location>
</feature>
<dbReference type="Gene3D" id="3.30.70.1430">
    <property type="entry name" value="Multidrug efflux transporter AcrB pore domain"/>
    <property type="match status" value="2"/>
</dbReference>
<dbReference type="GO" id="GO:0015562">
    <property type="term" value="F:efflux transmembrane transporter activity"/>
    <property type="evidence" value="ECO:0007669"/>
    <property type="project" value="InterPro"/>
</dbReference>
<dbReference type="Gene3D" id="3.30.70.1440">
    <property type="entry name" value="Multidrug efflux transporter AcrB pore domain"/>
    <property type="match status" value="1"/>
</dbReference>
<evidence type="ECO:0000313" key="10">
    <source>
        <dbReference type="EMBL" id="ADQ17455.1"/>
    </source>
</evidence>
<feature type="transmembrane region" description="Helical" evidence="9">
    <location>
        <begin position="870"/>
        <end position="889"/>
    </location>
</feature>
<feature type="transmembrane region" description="Helical" evidence="9">
    <location>
        <begin position="366"/>
        <end position="383"/>
    </location>
</feature>
<keyword evidence="11" id="KW-1185">Reference proteome</keyword>
<keyword evidence="5" id="KW-0997">Cell inner membrane</keyword>